<gene>
    <name evidence="2" type="primary">Acey_s0003.g1425</name>
    <name evidence="2" type="synonym">Acey-W06D4.2</name>
    <name evidence="2" type="ORF">Y032_0003g1425</name>
</gene>
<name>A0A016VX27_9BILA</name>
<dbReference type="Proteomes" id="UP000024635">
    <property type="component" value="Unassembled WGS sequence"/>
</dbReference>
<keyword evidence="1" id="KW-0472">Membrane</keyword>
<organism evidence="2 3">
    <name type="scientific">Ancylostoma ceylanicum</name>
    <dbReference type="NCBI Taxonomy" id="53326"/>
    <lineage>
        <taxon>Eukaryota</taxon>
        <taxon>Metazoa</taxon>
        <taxon>Ecdysozoa</taxon>
        <taxon>Nematoda</taxon>
        <taxon>Chromadorea</taxon>
        <taxon>Rhabditida</taxon>
        <taxon>Rhabditina</taxon>
        <taxon>Rhabditomorpha</taxon>
        <taxon>Strongyloidea</taxon>
        <taxon>Ancylostomatidae</taxon>
        <taxon>Ancylostomatinae</taxon>
        <taxon>Ancylostoma</taxon>
    </lineage>
</organism>
<dbReference type="OrthoDB" id="5836215at2759"/>
<proteinExistence type="predicted"/>
<evidence type="ECO:0000256" key="1">
    <source>
        <dbReference type="SAM" id="Phobius"/>
    </source>
</evidence>
<keyword evidence="1" id="KW-0812">Transmembrane</keyword>
<keyword evidence="3" id="KW-1185">Reference proteome</keyword>
<keyword evidence="1" id="KW-1133">Transmembrane helix</keyword>
<evidence type="ECO:0000313" key="2">
    <source>
        <dbReference type="EMBL" id="EYC32144.1"/>
    </source>
</evidence>
<reference evidence="3" key="1">
    <citation type="journal article" date="2015" name="Nat. Genet.">
        <title>The genome and transcriptome of the zoonotic hookworm Ancylostoma ceylanicum identify infection-specific gene families.</title>
        <authorList>
            <person name="Schwarz E.M."/>
            <person name="Hu Y."/>
            <person name="Antoshechkin I."/>
            <person name="Miller M.M."/>
            <person name="Sternberg P.W."/>
            <person name="Aroian R.V."/>
        </authorList>
    </citation>
    <scope>NUCLEOTIDE SEQUENCE</scope>
    <source>
        <strain evidence="3">HY135</strain>
    </source>
</reference>
<accession>A0A016VX27</accession>
<protein>
    <submittedName>
        <fullName evidence="2">Uncharacterized protein</fullName>
    </submittedName>
</protein>
<comment type="caution">
    <text evidence="2">The sequence shown here is derived from an EMBL/GenBank/DDBJ whole genome shotgun (WGS) entry which is preliminary data.</text>
</comment>
<sequence length="228" mass="25432">MSEVAERYVEQIQTTAETLRRRIIAYYDGIFFLGNKILTAADRARDVAEPVAYDVKDYISNASNQTEPVSDMEKDMKNNIVELYLGISVLMLGVSSGELAGAFVFPGLLERIFDPFMEFLVLFLVPTYVYLNIRKNAGGHGSANVCPNCSAAIHAVIPNGRRQEAGSRRGVLGQRHRSSAWLWLSGPAPCLRPFGVHCVRLLSQPWMIRSGGHVYSDSVWQLEFCLDT</sequence>
<feature type="transmembrane region" description="Helical" evidence="1">
    <location>
        <begin position="83"/>
        <end position="106"/>
    </location>
</feature>
<dbReference type="EMBL" id="JARK01001339">
    <property type="protein sequence ID" value="EYC32144.1"/>
    <property type="molecule type" value="Genomic_DNA"/>
</dbReference>
<feature type="transmembrane region" description="Helical" evidence="1">
    <location>
        <begin position="112"/>
        <end position="131"/>
    </location>
</feature>
<evidence type="ECO:0000313" key="3">
    <source>
        <dbReference type="Proteomes" id="UP000024635"/>
    </source>
</evidence>
<dbReference type="AlphaFoldDB" id="A0A016VX27"/>